<keyword evidence="4 7" id="KW-0133">Cell shape</keyword>
<dbReference type="CDD" id="cd16913">
    <property type="entry name" value="YkuD_like"/>
    <property type="match status" value="1"/>
</dbReference>
<evidence type="ECO:0000256" key="4">
    <source>
        <dbReference type="ARBA" id="ARBA00022960"/>
    </source>
</evidence>
<dbReference type="KEGG" id="vhr:AL538_03145"/>
<feature type="active site" description="Nucleophile" evidence="7">
    <location>
        <position position="458"/>
    </location>
</feature>
<evidence type="ECO:0000256" key="3">
    <source>
        <dbReference type="ARBA" id="ARBA00022679"/>
    </source>
</evidence>
<evidence type="ECO:0000256" key="2">
    <source>
        <dbReference type="ARBA" id="ARBA00005992"/>
    </source>
</evidence>
<dbReference type="InterPro" id="IPR036366">
    <property type="entry name" value="PGBDSf"/>
</dbReference>
<dbReference type="InterPro" id="IPR045380">
    <property type="entry name" value="LD_TPept_scaffold_dom"/>
</dbReference>
<evidence type="ECO:0000256" key="7">
    <source>
        <dbReference type="PROSITE-ProRule" id="PRU01373"/>
    </source>
</evidence>
<evidence type="ECO:0000313" key="12">
    <source>
        <dbReference type="Proteomes" id="UP000253437"/>
    </source>
</evidence>
<dbReference type="Pfam" id="PF20142">
    <property type="entry name" value="Scaffold"/>
    <property type="match status" value="1"/>
</dbReference>
<dbReference type="EMBL" id="CP014038">
    <property type="protein sequence ID" value="AMF96797.1"/>
    <property type="molecule type" value="Genomic_DNA"/>
</dbReference>
<dbReference type="Proteomes" id="UP000067422">
    <property type="component" value="Chromosome 1"/>
</dbReference>
<evidence type="ECO:0000313" key="10">
    <source>
        <dbReference type="EMBL" id="RIW06416.1"/>
    </source>
</evidence>
<feature type="active site" description="Proton donor/acceptor" evidence="7">
    <location>
        <position position="439"/>
    </location>
</feature>
<evidence type="ECO:0000256" key="1">
    <source>
        <dbReference type="ARBA" id="ARBA00004752"/>
    </source>
</evidence>
<dbReference type="SUPFAM" id="SSF141523">
    <property type="entry name" value="L,D-transpeptidase catalytic domain-like"/>
    <property type="match status" value="1"/>
</dbReference>
<feature type="domain" description="L,D-TPase catalytic" evidence="8">
    <location>
        <begin position="305"/>
        <end position="482"/>
    </location>
</feature>
<dbReference type="InterPro" id="IPR023346">
    <property type="entry name" value="Lysozyme-like_dom_sf"/>
</dbReference>
<reference evidence="11" key="1">
    <citation type="submission" date="2015-12" db="EMBL/GenBank/DDBJ databases">
        <title>FDA dAtabase for Regulatory Grade micrObial Sequences (FDA-ARGOS): Supporting development and validation of Infectious Disease Dx tests.</title>
        <authorList>
            <person name="Hoffmann M."/>
            <person name="Allard M."/>
            <person name="Evans P."/>
            <person name="Brown E."/>
            <person name="Tallon L.J."/>
            <person name="Sadzewicz L."/>
            <person name="Sengamalay N."/>
            <person name="Ott S."/>
            <person name="Godinez A."/>
            <person name="Nagaraj S."/>
            <person name="Vyas G."/>
            <person name="Aluvathingal J."/>
            <person name="Nadendla S."/>
            <person name="Geyer C."/>
            <person name="Sichtig H."/>
        </authorList>
    </citation>
    <scope>NUCLEOTIDE SEQUENCE [LARGE SCALE GENOMIC DNA]</scope>
    <source>
        <strain evidence="11">ATCC 43516</strain>
    </source>
</reference>
<dbReference type="Gene3D" id="2.40.440.10">
    <property type="entry name" value="L,D-transpeptidase catalytic domain-like"/>
    <property type="match status" value="1"/>
</dbReference>
<dbReference type="OrthoDB" id="9778545at2"/>
<dbReference type="GO" id="GO:0008360">
    <property type="term" value="P:regulation of cell shape"/>
    <property type="evidence" value="ECO:0007669"/>
    <property type="project" value="UniProtKB-UniRule"/>
</dbReference>
<evidence type="ECO:0000256" key="6">
    <source>
        <dbReference type="ARBA" id="ARBA00023316"/>
    </source>
</evidence>
<keyword evidence="3" id="KW-0808">Transferase</keyword>
<dbReference type="EMBL" id="QOUW02000119">
    <property type="protein sequence ID" value="RIW06416.1"/>
    <property type="molecule type" value="Genomic_DNA"/>
</dbReference>
<reference evidence="10 12" key="3">
    <citation type="submission" date="2018-08" db="EMBL/GenBank/DDBJ databases">
        <title>Vibrio harveyi strains pathogenic to white snook Centropomus viridis Lockington (1877) and potential probiotic bacteria.</title>
        <authorList>
            <person name="Soto-Rodriguez S."/>
            <person name="Gomez-Gil B."/>
            <person name="Lozano-Olvera R."/>
        </authorList>
    </citation>
    <scope>NUCLEOTIDE SEQUENCE [LARGE SCALE GENOMIC DNA]</scope>
    <source>
        <strain evidence="10 12">CAIM 1508</strain>
    </source>
</reference>
<keyword evidence="11" id="KW-1185">Reference proteome</keyword>
<dbReference type="Pfam" id="PF03734">
    <property type="entry name" value="YkuD"/>
    <property type="match status" value="1"/>
</dbReference>
<dbReference type="Proteomes" id="UP000253437">
    <property type="component" value="Unassembled WGS sequence"/>
</dbReference>
<comment type="pathway">
    <text evidence="1 7">Cell wall biogenesis; peptidoglycan biosynthesis.</text>
</comment>
<comment type="similarity">
    <text evidence="2">Belongs to the YkuD family.</text>
</comment>
<name>A0A3A1PSN9_VIBHA</name>
<dbReference type="Gene3D" id="1.10.101.10">
    <property type="entry name" value="PGBD-like superfamily/PGBD"/>
    <property type="match status" value="1"/>
</dbReference>
<dbReference type="RefSeq" id="WP_005445129.1">
    <property type="nucleotide sequence ID" value="NZ_BGNF01000008.1"/>
</dbReference>
<dbReference type="AlphaFoldDB" id="A0A3A1PSN9"/>
<keyword evidence="5 7" id="KW-0573">Peptidoglycan synthesis</keyword>
<dbReference type="GO" id="GO:0009252">
    <property type="term" value="P:peptidoglycan biosynthetic process"/>
    <property type="evidence" value="ECO:0007669"/>
    <property type="project" value="UniProtKB-UniPathway"/>
</dbReference>
<dbReference type="UniPathway" id="UPA00219"/>
<dbReference type="GO" id="GO:0004180">
    <property type="term" value="F:carboxypeptidase activity"/>
    <property type="evidence" value="ECO:0007669"/>
    <property type="project" value="UniProtKB-ARBA"/>
</dbReference>
<reference evidence="9" key="2">
    <citation type="submission" date="2018-01" db="EMBL/GenBank/DDBJ databases">
        <title>FDA dAtabase for Regulatory Grade micrObial Sequences (FDA-ARGOS): Supporting development and validation of Infectious Disease Dx tests.</title>
        <authorList>
            <person name="Hoffmann M."/>
            <person name="Allard M."/>
            <person name="Evans P."/>
            <person name="Brown E."/>
            <person name="Tallon L."/>
            <person name="Sadzewicz L."/>
            <person name="Sengamalay N."/>
            <person name="Ott S."/>
            <person name="Godinez A."/>
            <person name="Nagaraj S."/>
            <person name="Vyas G."/>
            <person name="Aluvathingal J."/>
            <person name="Nadendla S."/>
            <person name="Geyer C."/>
            <person name="Sichtig H."/>
        </authorList>
    </citation>
    <scope>NUCLEOTIDE SEQUENCE</scope>
    <source>
        <strain evidence="9">FDAARGOS_107</strain>
    </source>
</reference>
<evidence type="ECO:0000313" key="11">
    <source>
        <dbReference type="Proteomes" id="UP000067422"/>
    </source>
</evidence>
<dbReference type="InterPro" id="IPR002477">
    <property type="entry name" value="Peptidoglycan-bd-like"/>
</dbReference>
<accession>A0A3A1PSN9</accession>
<dbReference type="InterPro" id="IPR038063">
    <property type="entry name" value="Transpep_catalytic_dom"/>
</dbReference>
<evidence type="ECO:0000313" key="9">
    <source>
        <dbReference type="EMBL" id="AMF96797.1"/>
    </source>
</evidence>
<dbReference type="GO" id="GO:0016740">
    <property type="term" value="F:transferase activity"/>
    <property type="evidence" value="ECO:0007669"/>
    <property type="project" value="UniProtKB-KW"/>
</dbReference>
<dbReference type="InterPro" id="IPR052905">
    <property type="entry name" value="LD-transpeptidase_YkuD-like"/>
</dbReference>
<dbReference type="SUPFAM" id="SSF53955">
    <property type="entry name" value="Lysozyme-like"/>
    <property type="match status" value="1"/>
</dbReference>
<dbReference type="GO" id="GO:0071555">
    <property type="term" value="P:cell wall organization"/>
    <property type="evidence" value="ECO:0007669"/>
    <property type="project" value="UniProtKB-UniRule"/>
</dbReference>
<dbReference type="PROSITE" id="PS52029">
    <property type="entry name" value="LD_TPASE"/>
    <property type="match status" value="1"/>
</dbReference>
<organism evidence="10 12">
    <name type="scientific">Vibrio harveyi</name>
    <name type="common">Beneckea harveyi</name>
    <dbReference type="NCBI Taxonomy" id="669"/>
    <lineage>
        <taxon>Bacteria</taxon>
        <taxon>Pseudomonadati</taxon>
        <taxon>Pseudomonadota</taxon>
        <taxon>Gammaproteobacteria</taxon>
        <taxon>Vibrionales</taxon>
        <taxon>Vibrionaceae</taxon>
        <taxon>Vibrio</taxon>
    </lineage>
</organism>
<dbReference type="Pfam" id="PF01471">
    <property type="entry name" value="PG_binding_1"/>
    <property type="match status" value="1"/>
</dbReference>
<gene>
    <name evidence="9" type="ORF">AL538_03145</name>
    <name evidence="10" type="ORF">DS957_021750</name>
</gene>
<keyword evidence="6 7" id="KW-0961">Cell wall biogenesis/degradation</keyword>
<dbReference type="InterPro" id="IPR005490">
    <property type="entry name" value="LD_TPept_cat_dom"/>
</dbReference>
<dbReference type="PANTHER" id="PTHR41533">
    <property type="entry name" value="L,D-TRANSPEPTIDASE HI_1667-RELATED"/>
    <property type="match status" value="1"/>
</dbReference>
<sequence length="530" mass="60991">MARNEGIVSVIARLIMITALLVPFCSFSTVVSPDASAQTEQEGAVEQLSVEKMIHYPDVIDQLYQSTNYRLNWENETDVDQLIFQIELVALADVTSEFDDQLRRIEQVREQGDELDFDLVMSDSLLMYLSYLEQVPQEGINWLFANKVHVKLPAPSIETLSLLSNEITVGKLDQFLAELRSPLQMDASFNTAFASLSTYAQFEFPLYQQEQRLARVGDELFDKSSLIARMQIVGVEVGHLDTETTRYDENLELAVMEFQRIHGLKQDGIIGPNTIRWINFSPEQRLHSLALNAERSRIWAKERDNVVFVNVPGYEVTYWHQGQALFESKVVVGRASRKTPIMTGTLDSVILNPTWNVPWKIMVKDIIPKVKRNPMYLIEHNIQIIRSWTSQEIIDPTTINWATVNPRSFPYRMRQSSGSHNALGLYKFNMPNPQAIYLHDTPSKNLFDQDRRAFSSGCVRVEHADQLAELLFKTQGLEERLAKKRQSGRRSNTSVPLSERIQVHIIYQTAWLEEGTLYYRDDIYQYDDQG</sequence>
<dbReference type="PANTHER" id="PTHR41533:SF1">
    <property type="entry name" value="L,D-TRANSPEPTIDASE YCBB-RELATED"/>
    <property type="match status" value="1"/>
</dbReference>
<evidence type="ECO:0000256" key="5">
    <source>
        <dbReference type="ARBA" id="ARBA00022984"/>
    </source>
</evidence>
<evidence type="ECO:0000259" key="8">
    <source>
        <dbReference type="PROSITE" id="PS52029"/>
    </source>
</evidence>
<proteinExistence type="inferred from homology"/>
<protein>
    <submittedName>
        <fullName evidence="10">Murein L,D-transpeptidase</fullName>
    </submittedName>
</protein>